<evidence type="ECO:0000256" key="3">
    <source>
        <dbReference type="ARBA" id="ARBA00022989"/>
    </source>
</evidence>
<feature type="transmembrane region" description="Helical" evidence="6">
    <location>
        <begin position="75"/>
        <end position="95"/>
    </location>
</feature>
<feature type="domain" description="EamA" evidence="7">
    <location>
        <begin position="40"/>
        <end position="177"/>
    </location>
</feature>
<sequence length="372" mass="39635">MAPQNSIHPGHGDELDIPSALEGAKEKPTPYWKRLVANNVGLLLVAASELFFAFMHLAVKILNSIDPPVSTFELILVRMVITYVGSIIYMTATGVPEPFLGPKGVRLLLFSRGIGGFFGLYGIYFSLQYLSLSDATVLTFLSPICTAIAGAFFLKESLSARQLLAGLVSLGGVVLIARPPFLFGGASPDGERGVTPTQRLMAVGVALIGVLGATLAFTSLRAIGKRAHPMHSMISFSGQAIVFSGIAMLVTNTKFIVPTRLTWLALLLMIGIFGFIAQILLTMGLQRETAGRGTMAVYIQIVFATILQRIFLHSTPPPLSILGTVIIIAAALYTALSKVKEKGQSLASGTSRAVPNQADEEQALLSGPPHED</sequence>
<dbReference type="GO" id="GO:0016020">
    <property type="term" value="C:membrane"/>
    <property type="evidence" value="ECO:0007669"/>
    <property type="project" value="UniProtKB-SubCell"/>
</dbReference>
<evidence type="ECO:0000313" key="8">
    <source>
        <dbReference type="EMBL" id="KAF5309361.1"/>
    </source>
</evidence>
<feature type="region of interest" description="Disordered" evidence="5">
    <location>
        <begin position="347"/>
        <end position="372"/>
    </location>
</feature>
<dbReference type="InterPro" id="IPR037185">
    <property type="entry name" value="EmrE-like"/>
</dbReference>
<feature type="transmembrane region" description="Helical" evidence="6">
    <location>
        <begin position="318"/>
        <end position="336"/>
    </location>
</feature>
<dbReference type="EMBL" id="JAACJK010000236">
    <property type="protein sequence ID" value="KAF5309361.1"/>
    <property type="molecule type" value="Genomic_DNA"/>
</dbReference>
<reference evidence="8 9" key="1">
    <citation type="journal article" date="2020" name="ISME J.">
        <title>Uncovering the hidden diversity of litter-decomposition mechanisms in mushroom-forming fungi.</title>
        <authorList>
            <person name="Floudas D."/>
            <person name="Bentzer J."/>
            <person name="Ahren D."/>
            <person name="Johansson T."/>
            <person name="Persson P."/>
            <person name="Tunlid A."/>
        </authorList>
    </citation>
    <scope>NUCLEOTIDE SEQUENCE [LARGE SCALE GENOMIC DNA]</scope>
    <source>
        <strain evidence="8 9">CBS 175.51</strain>
    </source>
</reference>
<evidence type="ECO:0000256" key="1">
    <source>
        <dbReference type="ARBA" id="ARBA00004141"/>
    </source>
</evidence>
<feature type="transmembrane region" description="Helical" evidence="6">
    <location>
        <begin position="135"/>
        <end position="154"/>
    </location>
</feature>
<comment type="subcellular location">
    <subcellularLocation>
        <location evidence="1">Membrane</location>
        <topology evidence="1">Multi-pass membrane protein</topology>
    </subcellularLocation>
</comment>
<feature type="domain" description="EamA" evidence="7">
    <location>
        <begin position="206"/>
        <end position="333"/>
    </location>
</feature>
<feature type="transmembrane region" description="Helical" evidence="6">
    <location>
        <begin position="35"/>
        <end position="55"/>
    </location>
</feature>
<evidence type="ECO:0000256" key="2">
    <source>
        <dbReference type="ARBA" id="ARBA00022692"/>
    </source>
</evidence>
<comment type="caution">
    <text evidence="8">The sequence shown here is derived from an EMBL/GenBank/DDBJ whole genome shotgun (WGS) entry which is preliminary data.</text>
</comment>
<keyword evidence="2 6" id="KW-0812">Transmembrane</keyword>
<evidence type="ECO:0000256" key="6">
    <source>
        <dbReference type="SAM" id="Phobius"/>
    </source>
</evidence>
<keyword evidence="4 6" id="KW-0472">Membrane</keyword>
<proteinExistence type="predicted"/>
<dbReference type="SUPFAM" id="SSF103481">
    <property type="entry name" value="Multidrug resistance efflux transporter EmrE"/>
    <property type="match status" value="2"/>
</dbReference>
<protein>
    <recommendedName>
        <fullName evidence="7">EamA domain-containing protein</fullName>
    </recommendedName>
</protein>
<name>A0A8H5ARG4_9AGAR</name>
<feature type="transmembrane region" description="Helical" evidence="6">
    <location>
        <begin position="232"/>
        <end position="251"/>
    </location>
</feature>
<evidence type="ECO:0000256" key="4">
    <source>
        <dbReference type="ARBA" id="ARBA00023136"/>
    </source>
</evidence>
<dbReference type="Proteomes" id="UP000541558">
    <property type="component" value="Unassembled WGS sequence"/>
</dbReference>
<feature type="transmembrane region" description="Helical" evidence="6">
    <location>
        <begin position="263"/>
        <end position="283"/>
    </location>
</feature>
<feature type="transmembrane region" description="Helical" evidence="6">
    <location>
        <begin position="201"/>
        <end position="220"/>
    </location>
</feature>
<organism evidence="8 9">
    <name type="scientific">Ephemerocybe angulata</name>
    <dbReference type="NCBI Taxonomy" id="980116"/>
    <lineage>
        <taxon>Eukaryota</taxon>
        <taxon>Fungi</taxon>
        <taxon>Dikarya</taxon>
        <taxon>Basidiomycota</taxon>
        <taxon>Agaricomycotina</taxon>
        <taxon>Agaricomycetes</taxon>
        <taxon>Agaricomycetidae</taxon>
        <taxon>Agaricales</taxon>
        <taxon>Agaricineae</taxon>
        <taxon>Psathyrellaceae</taxon>
        <taxon>Ephemerocybe</taxon>
    </lineage>
</organism>
<evidence type="ECO:0000313" key="9">
    <source>
        <dbReference type="Proteomes" id="UP000541558"/>
    </source>
</evidence>
<accession>A0A8H5ARG4</accession>
<dbReference type="PANTHER" id="PTHR22911">
    <property type="entry name" value="ACYL-MALONYL CONDENSING ENZYME-RELATED"/>
    <property type="match status" value="1"/>
</dbReference>
<dbReference type="PANTHER" id="PTHR22911:SF6">
    <property type="entry name" value="SOLUTE CARRIER FAMILY 35 MEMBER G1"/>
    <property type="match status" value="1"/>
</dbReference>
<feature type="transmembrane region" description="Helical" evidence="6">
    <location>
        <begin position="163"/>
        <end position="181"/>
    </location>
</feature>
<dbReference type="AlphaFoldDB" id="A0A8H5ARG4"/>
<keyword evidence="3 6" id="KW-1133">Transmembrane helix</keyword>
<keyword evidence="9" id="KW-1185">Reference proteome</keyword>
<gene>
    <name evidence="8" type="ORF">D9611_013998</name>
</gene>
<feature type="transmembrane region" description="Helical" evidence="6">
    <location>
        <begin position="107"/>
        <end position="129"/>
    </location>
</feature>
<dbReference type="OrthoDB" id="306876at2759"/>
<feature type="transmembrane region" description="Helical" evidence="6">
    <location>
        <begin position="295"/>
        <end position="312"/>
    </location>
</feature>
<dbReference type="InterPro" id="IPR000620">
    <property type="entry name" value="EamA_dom"/>
</dbReference>
<evidence type="ECO:0000256" key="5">
    <source>
        <dbReference type="SAM" id="MobiDB-lite"/>
    </source>
</evidence>
<dbReference type="Pfam" id="PF00892">
    <property type="entry name" value="EamA"/>
    <property type="match status" value="2"/>
</dbReference>
<evidence type="ECO:0000259" key="7">
    <source>
        <dbReference type="Pfam" id="PF00892"/>
    </source>
</evidence>